<dbReference type="RefSeq" id="WP_072864462.1">
    <property type="nucleotide sequence ID" value="NZ_FQUX01000009.1"/>
</dbReference>
<organism evidence="1 2">
    <name type="scientific">Arenibacter palladensis</name>
    <dbReference type="NCBI Taxonomy" id="237373"/>
    <lineage>
        <taxon>Bacteria</taxon>
        <taxon>Pseudomonadati</taxon>
        <taxon>Bacteroidota</taxon>
        <taxon>Flavobacteriia</taxon>
        <taxon>Flavobacteriales</taxon>
        <taxon>Flavobacteriaceae</taxon>
        <taxon>Arenibacter</taxon>
    </lineage>
</organism>
<evidence type="ECO:0000313" key="2">
    <source>
        <dbReference type="Proteomes" id="UP000184406"/>
    </source>
</evidence>
<keyword evidence="2" id="KW-1185">Reference proteome</keyword>
<protein>
    <submittedName>
        <fullName evidence="1">SatD family (SatD)</fullName>
    </submittedName>
</protein>
<sequence>MVAIITGDIINSDRYAASEWMDILKPYLASQGKTPNDWEIYRGDEFQIRTTPERALSMAIQIKALIKSIKNLDVRIGIGLGSETFVGSSVSQSNGKAYQRSGRVFETLKEQKLNLAIVTGYDDRDKTLNLMLKLALNFMDDWSVVSAQMVSLTLTKPNASQQEVADQLKIRQSAVSQRLKRARMDLVLDLLAYYRENLKDIKV</sequence>
<dbReference type="Proteomes" id="UP000184406">
    <property type="component" value="Unassembled WGS sequence"/>
</dbReference>
<reference evidence="2" key="1">
    <citation type="submission" date="2016-11" db="EMBL/GenBank/DDBJ databases">
        <authorList>
            <person name="Varghese N."/>
            <person name="Submissions S."/>
        </authorList>
    </citation>
    <scope>NUCLEOTIDE SEQUENCE [LARGE SCALE GENOMIC DNA]</scope>
    <source>
        <strain evidence="2">DSM 17539</strain>
    </source>
</reference>
<dbReference type="AlphaFoldDB" id="A0A1M5FDJ4"/>
<gene>
    <name evidence="1" type="ORF">SAMN03080594_10917</name>
</gene>
<evidence type="ECO:0000313" key="1">
    <source>
        <dbReference type="EMBL" id="SHF89615.1"/>
    </source>
</evidence>
<dbReference type="Pfam" id="PF16264">
    <property type="entry name" value="SatD"/>
    <property type="match status" value="1"/>
</dbReference>
<dbReference type="OrthoDB" id="7064118at2"/>
<proteinExistence type="predicted"/>
<dbReference type="EMBL" id="FQUX01000009">
    <property type="protein sequence ID" value="SHF89615.1"/>
    <property type="molecule type" value="Genomic_DNA"/>
</dbReference>
<name>A0A1M5FDJ4_9FLAO</name>
<accession>A0A1M5FDJ4</accession>
<dbReference type="InterPro" id="IPR032580">
    <property type="entry name" value="SatD"/>
</dbReference>